<evidence type="ECO:0000313" key="3">
    <source>
        <dbReference type="EMBL" id="GJT36191.1"/>
    </source>
</evidence>
<sequence>MNSSFSAMLRCNSCLAVIIFMAFHMSAPASLSRISRPWSIRELSGCSGDFSIASVRKLIDEYMLSEVAAKTRWTKAVPIKVNVLLGKERGNSSMGKSTKTIDSNGWTWIFRNNNTTPSKPIGNLLYREVDKVATSFYVTNFPDSIDSKGLWNACTPYGRLIGSFNLYVSVARFQRPNQNKSNEVFNNKPNPNSNPKNTSHNHNDLHSEKPSFASIVHGNPKISDDDTFTDKTRVVSLNDQDLISIDDTSKVLLVKLKDLGSASNMYVICKNEGFVDPKIHHVGGSWIWIQFLTPDACEAFRSNDTMKSISSSIKTVSPSFMVDERLIWIEISGLPLCAWGSNAFKKVACLLGKFMFFEVEQNATMCIGTWSINIMDESIDTSSSEDKNEIKKVVDTFDDNPTDDLEDIIQNLNNDKENKGTNAESPKVNVGDLEPAKEENASDLSCPPGFEHLKRGSSSRCFTSFSKRQNKGIKGISFIHEFSRVIEVGGSLGLDVRGVQESKMTRLETFRLKSMRGNYSFDYACSLARARSGGLISMWDPKNFVKEDIWCDDAFIIIKGQWKNTIRDCYMVNLYGPHDPLAKNALWNRIRDFMQLNMGKYILFGDMNEVRNAQECYGSIFSRNESEVFNNFINDSNLTGPPFGRTFVYLDEQTSPRLLVALKILEDKIKAGSPSNDDHESRINLLHEVDKLDNFEVMDTIQKARIKCDIKGDENSKFFHSLINKKRKGNLINGILHEGVWVIEPRQIKEVFLNFFKQKFQANDSLIDFLSSSISSRLNACD</sequence>
<evidence type="ECO:0000313" key="4">
    <source>
        <dbReference type="Proteomes" id="UP001151760"/>
    </source>
</evidence>
<accession>A0ABQ5DA98</accession>
<dbReference type="SUPFAM" id="SSF56219">
    <property type="entry name" value="DNase I-like"/>
    <property type="match status" value="1"/>
</dbReference>
<keyword evidence="3" id="KW-0695">RNA-directed DNA polymerase</keyword>
<reference evidence="3" key="2">
    <citation type="submission" date="2022-01" db="EMBL/GenBank/DDBJ databases">
        <authorList>
            <person name="Yamashiro T."/>
            <person name="Shiraishi A."/>
            <person name="Satake H."/>
            <person name="Nakayama K."/>
        </authorList>
    </citation>
    <scope>NUCLEOTIDE SEQUENCE</scope>
</reference>
<feature type="compositionally biased region" description="Low complexity" evidence="1">
    <location>
        <begin position="186"/>
        <end position="200"/>
    </location>
</feature>
<name>A0ABQ5DA98_9ASTR</name>
<reference evidence="3" key="1">
    <citation type="journal article" date="2022" name="Int. J. Mol. Sci.">
        <title>Draft Genome of Tanacetum Coccineum: Genomic Comparison of Closely Related Tanacetum-Family Plants.</title>
        <authorList>
            <person name="Yamashiro T."/>
            <person name="Shiraishi A."/>
            <person name="Nakayama K."/>
            <person name="Satake H."/>
        </authorList>
    </citation>
    <scope>NUCLEOTIDE SEQUENCE</scope>
</reference>
<feature type="chain" id="PRO_5047126348" evidence="2">
    <location>
        <begin position="30"/>
        <end position="782"/>
    </location>
</feature>
<proteinExistence type="predicted"/>
<evidence type="ECO:0000256" key="2">
    <source>
        <dbReference type="SAM" id="SignalP"/>
    </source>
</evidence>
<dbReference type="Proteomes" id="UP001151760">
    <property type="component" value="Unassembled WGS sequence"/>
</dbReference>
<comment type="caution">
    <text evidence="3">The sequence shown here is derived from an EMBL/GenBank/DDBJ whole genome shotgun (WGS) entry which is preliminary data.</text>
</comment>
<dbReference type="InterPro" id="IPR036691">
    <property type="entry name" value="Endo/exonu/phosph_ase_sf"/>
</dbReference>
<dbReference type="GO" id="GO:0003964">
    <property type="term" value="F:RNA-directed DNA polymerase activity"/>
    <property type="evidence" value="ECO:0007669"/>
    <property type="project" value="UniProtKB-KW"/>
</dbReference>
<feature type="region of interest" description="Disordered" evidence="1">
    <location>
        <begin position="178"/>
        <end position="210"/>
    </location>
</feature>
<dbReference type="EMBL" id="BQNB010015116">
    <property type="protein sequence ID" value="GJT36191.1"/>
    <property type="molecule type" value="Genomic_DNA"/>
</dbReference>
<keyword evidence="3" id="KW-0548">Nucleotidyltransferase</keyword>
<gene>
    <name evidence="3" type="ORF">Tco_0926610</name>
</gene>
<evidence type="ECO:0000256" key="1">
    <source>
        <dbReference type="SAM" id="MobiDB-lite"/>
    </source>
</evidence>
<keyword evidence="4" id="KW-1185">Reference proteome</keyword>
<feature type="signal peptide" evidence="2">
    <location>
        <begin position="1"/>
        <end position="29"/>
    </location>
</feature>
<keyword evidence="3" id="KW-0808">Transferase</keyword>
<dbReference type="Gene3D" id="3.60.10.10">
    <property type="entry name" value="Endonuclease/exonuclease/phosphatase"/>
    <property type="match status" value="1"/>
</dbReference>
<organism evidence="3 4">
    <name type="scientific">Tanacetum coccineum</name>
    <dbReference type="NCBI Taxonomy" id="301880"/>
    <lineage>
        <taxon>Eukaryota</taxon>
        <taxon>Viridiplantae</taxon>
        <taxon>Streptophyta</taxon>
        <taxon>Embryophyta</taxon>
        <taxon>Tracheophyta</taxon>
        <taxon>Spermatophyta</taxon>
        <taxon>Magnoliopsida</taxon>
        <taxon>eudicotyledons</taxon>
        <taxon>Gunneridae</taxon>
        <taxon>Pentapetalae</taxon>
        <taxon>asterids</taxon>
        <taxon>campanulids</taxon>
        <taxon>Asterales</taxon>
        <taxon>Asteraceae</taxon>
        <taxon>Asteroideae</taxon>
        <taxon>Anthemideae</taxon>
        <taxon>Anthemidinae</taxon>
        <taxon>Tanacetum</taxon>
    </lineage>
</organism>
<protein>
    <submittedName>
        <fullName evidence="3">RNA-directed DNA polymerase, eukaryota, reverse transcriptase zinc-binding domain protein</fullName>
    </submittedName>
</protein>
<keyword evidence="2" id="KW-0732">Signal</keyword>